<dbReference type="InterPro" id="IPR011055">
    <property type="entry name" value="Dup_hybrid_motif"/>
</dbReference>
<dbReference type="AlphaFoldDB" id="A0A437MMR4"/>
<dbReference type="PANTHER" id="PTHR21666:SF270">
    <property type="entry name" value="MUREIN HYDROLASE ACTIVATOR ENVC"/>
    <property type="match status" value="1"/>
</dbReference>
<sequence>MPLSPITAYVLEGFVKKLISFSEAAFFMPVAKPILREDDIVFDKAHPKSAGQLASWKGATFGMVRAGGTRAHQGWDFFAMSGTPCYAVSGGIVTKVYESTDYGNVLVIRLLGLKQYSGEIYAAYAHLSNVCVGTGDFVRGGQEVAETGLSGNAGKYPRYPHLHFEFRTTPRPGKGLGGRVDPATIFGDPQSFRPSRFIGDAVPENIARAAGTG</sequence>
<evidence type="ECO:0000313" key="3">
    <source>
        <dbReference type="Proteomes" id="UP000282957"/>
    </source>
</evidence>
<reference evidence="2 3" key="1">
    <citation type="submission" date="2019-01" db="EMBL/GenBank/DDBJ databases">
        <authorList>
            <person name="Chen W.-M."/>
        </authorList>
    </citation>
    <scope>NUCLEOTIDE SEQUENCE [LARGE SCALE GENOMIC DNA]</scope>
    <source>
        <strain evidence="2 3">CCP-6</strain>
    </source>
</reference>
<name>A0A437MMR4_9PROT</name>
<dbReference type="GO" id="GO:0004222">
    <property type="term" value="F:metalloendopeptidase activity"/>
    <property type="evidence" value="ECO:0007669"/>
    <property type="project" value="TreeGrafter"/>
</dbReference>
<gene>
    <name evidence="2" type="ORF">EOD42_02210</name>
</gene>
<dbReference type="CDD" id="cd12797">
    <property type="entry name" value="M23_peptidase"/>
    <property type="match status" value="1"/>
</dbReference>
<dbReference type="SUPFAM" id="SSF51261">
    <property type="entry name" value="Duplicated hybrid motif"/>
    <property type="match status" value="1"/>
</dbReference>
<dbReference type="PANTHER" id="PTHR21666">
    <property type="entry name" value="PEPTIDASE-RELATED"/>
    <property type="match status" value="1"/>
</dbReference>
<proteinExistence type="predicted"/>
<dbReference type="OrthoDB" id="9805070at2"/>
<dbReference type="InterPro" id="IPR016047">
    <property type="entry name" value="M23ase_b-sheet_dom"/>
</dbReference>
<dbReference type="EMBL" id="SACL01000001">
    <property type="protein sequence ID" value="RVT98945.1"/>
    <property type="molecule type" value="Genomic_DNA"/>
</dbReference>
<keyword evidence="3" id="KW-1185">Reference proteome</keyword>
<dbReference type="InterPro" id="IPR050570">
    <property type="entry name" value="Cell_wall_metabolism_enzyme"/>
</dbReference>
<evidence type="ECO:0000259" key="1">
    <source>
        <dbReference type="Pfam" id="PF01551"/>
    </source>
</evidence>
<organism evidence="2 3">
    <name type="scientific">Rhodovarius crocodyli</name>
    <dbReference type="NCBI Taxonomy" id="1979269"/>
    <lineage>
        <taxon>Bacteria</taxon>
        <taxon>Pseudomonadati</taxon>
        <taxon>Pseudomonadota</taxon>
        <taxon>Alphaproteobacteria</taxon>
        <taxon>Acetobacterales</taxon>
        <taxon>Roseomonadaceae</taxon>
        <taxon>Rhodovarius</taxon>
    </lineage>
</organism>
<dbReference type="Pfam" id="PF01551">
    <property type="entry name" value="Peptidase_M23"/>
    <property type="match status" value="1"/>
</dbReference>
<comment type="caution">
    <text evidence="2">The sequence shown here is derived from an EMBL/GenBank/DDBJ whole genome shotgun (WGS) entry which is preliminary data.</text>
</comment>
<accession>A0A437MMR4</accession>
<dbReference type="Gene3D" id="2.70.70.10">
    <property type="entry name" value="Glucose Permease (Domain IIA)"/>
    <property type="match status" value="1"/>
</dbReference>
<evidence type="ECO:0000313" key="2">
    <source>
        <dbReference type="EMBL" id="RVT98945.1"/>
    </source>
</evidence>
<dbReference type="Proteomes" id="UP000282957">
    <property type="component" value="Unassembled WGS sequence"/>
</dbReference>
<feature type="domain" description="M23ase beta-sheet core" evidence="1">
    <location>
        <begin position="71"/>
        <end position="169"/>
    </location>
</feature>
<protein>
    <recommendedName>
        <fullName evidence="1">M23ase beta-sheet core domain-containing protein</fullName>
    </recommendedName>
</protein>